<reference evidence="2" key="1">
    <citation type="journal article" date="2012" name="Nature">
        <title>The oyster genome reveals stress adaptation and complexity of shell formation.</title>
        <authorList>
            <person name="Zhang G."/>
            <person name="Fang X."/>
            <person name="Guo X."/>
            <person name="Li L."/>
            <person name="Luo R."/>
            <person name="Xu F."/>
            <person name="Yang P."/>
            <person name="Zhang L."/>
            <person name="Wang X."/>
            <person name="Qi H."/>
            <person name="Xiong Z."/>
            <person name="Que H."/>
            <person name="Xie Y."/>
            <person name="Holland P.W."/>
            <person name="Paps J."/>
            <person name="Zhu Y."/>
            <person name="Wu F."/>
            <person name="Chen Y."/>
            <person name="Wang J."/>
            <person name="Peng C."/>
            <person name="Meng J."/>
            <person name="Yang L."/>
            <person name="Liu J."/>
            <person name="Wen B."/>
            <person name="Zhang N."/>
            <person name="Huang Z."/>
            <person name="Zhu Q."/>
            <person name="Feng Y."/>
            <person name="Mount A."/>
            <person name="Hedgecock D."/>
            <person name="Xu Z."/>
            <person name="Liu Y."/>
            <person name="Domazet-Loso T."/>
            <person name="Du Y."/>
            <person name="Sun X."/>
            <person name="Zhang S."/>
            <person name="Liu B."/>
            <person name="Cheng P."/>
            <person name="Jiang X."/>
            <person name="Li J."/>
            <person name="Fan D."/>
            <person name="Wang W."/>
            <person name="Fu W."/>
            <person name="Wang T."/>
            <person name="Wang B."/>
            <person name="Zhang J."/>
            <person name="Peng Z."/>
            <person name="Li Y."/>
            <person name="Li N."/>
            <person name="Wang J."/>
            <person name="Chen M."/>
            <person name="He Y."/>
            <person name="Tan F."/>
            <person name="Song X."/>
            <person name="Zheng Q."/>
            <person name="Huang R."/>
            <person name="Yang H."/>
            <person name="Du X."/>
            <person name="Chen L."/>
            <person name="Yang M."/>
            <person name="Gaffney P.M."/>
            <person name="Wang S."/>
            <person name="Luo L."/>
            <person name="She Z."/>
            <person name="Ming Y."/>
            <person name="Huang W."/>
            <person name="Zhang S."/>
            <person name="Huang B."/>
            <person name="Zhang Y."/>
            <person name="Qu T."/>
            <person name="Ni P."/>
            <person name="Miao G."/>
            <person name="Wang J."/>
            <person name="Wang Q."/>
            <person name="Steinberg C.E."/>
            <person name="Wang H."/>
            <person name="Li N."/>
            <person name="Qian L."/>
            <person name="Zhang G."/>
            <person name="Li Y."/>
            <person name="Yang H."/>
            <person name="Liu X."/>
            <person name="Wang J."/>
            <person name="Yin Y."/>
            <person name="Wang J."/>
        </authorList>
    </citation>
    <scope>NUCLEOTIDE SEQUENCE [LARGE SCALE GENOMIC DNA]</scope>
    <source>
        <strain evidence="2">05x7-T-G4-1.051#20</strain>
    </source>
</reference>
<dbReference type="InParanoid" id="K1RD27"/>
<name>K1RD27_MAGGI</name>
<protein>
    <submittedName>
        <fullName evidence="2">Uncharacterized protein</fullName>
    </submittedName>
</protein>
<feature type="compositionally biased region" description="Polar residues" evidence="1">
    <location>
        <begin position="334"/>
        <end position="354"/>
    </location>
</feature>
<feature type="region of interest" description="Disordered" evidence="1">
    <location>
        <begin position="239"/>
        <end position="414"/>
    </location>
</feature>
<feature type="compositionally biased region" description="Polar residues" evidence="1">
    <location>
        <begin position="381"/>
        <end position="400"/>
    </location>
</feature>
<dbReference type="EMBL" id="JH816353">
    <property type="protein sequence ID" value="EKC32031.1"/>
    <property type="molecule type" value="Genomic_DNA"/>
</dbReference>
<feature type="region of interest" description="Disordered" evidence="1">
    <location>
        <begin position="119"/>
        <end position="186"/>
    </location>
</feature>
<dbReference type="PANTHER" id="PTHR28495:SF1">
    <property type="entry name" value="GENE, 17266-RELATED"/>
    <property type="match status" value="1"/>
</dbReference>
<organism evidence="2">
    <name type="scientific">Magallana gigas</name>
    <name type="common">Pacific oyster</name>
    <name type="synonym">Crassostrea gigas</name>
    <dbReference type="NCBI Taxonomy" id="29159"/>
    <lineage>
        <taxon>Eukaryota</taxon>
        <taxon>Metazoa</taxon>
        <taxon>Spiralia</taxon>
        <taxon>Lophotrochozoa</taxon>
        <taxon>Mollusca</taxon>
        <taxon>Bivalvia</taxon>
        <taxon>Autobranchia</taxon>
        <taxon>Pteriomorphia</taxon>
        <taxon>Ostreida</taxon>
        <taxon>Ostreoidea</taxon>
        <taxon>Ostreidae</taxon>
        <taxon>Magallana</taxon>
    </lineage>
</organism>
<evidence type="ECO:0000313" key="2">
    <source>
        <dbReference type="EMBL" id="EKC32031.1"/>
    </source>
</evidence>
<dbReference type="HOGENOM" id="CLU_581736_0_0_1"/>
<feature type="compositionally biased region" description="Polar residues" evidence="1">
    <location>
        <begin position="286"/>
        <end position="303"/>
    </location>
</feature>
<dbReference type="PANTHER" id="PTHR28495">
    <property type="entry name" value="HYPOTHETICAL PROTEIN LOC100359752"/>
    <property type="match status" value="1"/>
</dbReference>
<proteinExistence type="predicted"/>
<feature type="compositionally biased region" description="Polar residues" evidence="1">
    <location>
        <begin position="124"/>
        <end position="154"/>
    </location>
</feature>
<feature type="compositionally biased region" description="Low complexity" evidence="1">
    <location>
        <begin position="256"/>
        <end position="274"/>
    </location>
</feature>
<dbReference type="Pfam" id="PF15813">
    <property type="entry name" value="DUF4708"/>
    <property type="match status" value="1"/>
</dbReference>
<evidence type="ECO:0000256" key="1">
    <source>
        <dbReference type="SAM" id="MobiDB-lite"/>
    </source>
</evidence>
<dbReference type="InterPro" id="IPR031643">
    <property type="entry name" value="DUF4708"/>
</dbReference>
<accession>K1RD27</accession>
<sequence>MELVVSHEQIHLSLTASAVRFPALQLCDIEVLARSHQKFLQDPDFAIRGESIGSPWCHVLPSMKRGEIVGISRQLPADGPFRSYKDIKRYWKNSKEKSDSSNLSIRNTASKKVIYRNFPIPPQHTEQNNSCSQTLSVQSQPGNIQQNKISTQLRDSAYPNPFPPNTPRQSPADQEPATSQTSCNINRRLFEPSQTVSSSSSQEPRIIPKFLAKKSSNTFTRPSSNPGSVAPPVVPVFKARTSGGQRKQRDGSGLASSSTETPSCTTPSTTPVSSYGKPLPPAPGSLQDSRSDTPGSVHQSSLFPPSVPRPTLPHTSLTPVHRATSIIRTPTVARGSSSCRTTPIAIATTSQNGNRRGFNDCPSQRPTPGPTAVESDDDFMTSPSLSTKKTSMNEQQQCSGPTPAKKPRTKPSVQDVDVEGLAREGQLSKVNSVTLMAWLKSRGLQCKSKDKKPELVAKVLCALNVRISEQ</sequence>
<dbReference type="AlphaFoldDB" id="K1RD27"/>
<feature type="compositionally biased region" description="Polar residues" evidence="1">
    <location>
        <begin position="167"/>
        <end position="185"/>
    </location>
</feature>
<gene>
    <name evidence="2" type="ORF">CGI_10009066</name>
</gene>